<dbReference type="EMBL" id="CAADHY010000014">
    <property type="protein sequence ID" value="VFR19862.1"/>
    <property type="molecule type" value="Genomic_DNA"/>
</dbReference>
<organism evidence="1">
    <name type="scientific">plant metagenome</name>
    <dbReference type="NCBI Taxonomy" id="1297885"/>
    <lineage>
        <taxon>unclassified sequences</taxon>
        <taxon>metagenomes</taxon>
        <taxon>organismal metagenomes</taxon>
    </lineage>
</organism>
<accession>A0A484P1P8</accession>
<name>A0A484P1P8_9ZZZZ</name>
<proteinExistence type="predicted"/>
<reference evidence="1" key="1">
    <citation type="submission" date="2019-03" db="EMBL/GenBank/DDBJ databases">
        <authorList>
            <person name="Danneels B."/>
        </authorList>
    </citation>
    <scope>NUCLEOTIDE SEQUENCE</scope>
</reference>
<evidence type="ECO:0000313" key="1">
    <source>
        <dbReference type="EMBL" id="VFR19862.1"/>
    </source>
</evidence>
<sequence>MLRARLLLIAALLAIPGAASAANTPCSGSKGGISHCEGETFVCRDGSASGSRKSCPAVFGGFSASPAQALRARPDSVDTQGCACSQNTYCTGPRGGRYCLTSTGSKRYLRK</sequence>
<gene>
    <name evidence="1" type="ORF">AMP9_3496</name>
</gene>
<dbReference type="AlphaFoldDB" id="A0A484P1P8"/>
<protein>
    <submittedName>
        <fullName evidence="1">Uncharacterized protein</fullName>
    </submittedName>
</protein>